<reference evidence="8" key="1">
    <citation type="submission" date="2018-05" db="EMBL/GenBank/DDBJ databases">
        <authorList>
            <person name="Lanie J.A."/>
            <person name="Ng W.-L."/>
            <person name="Kazmierczak K.M."/>
            <person name="Andrzejewski T.M."/>
            <person name="Davidsen T.M."/>
            <person name="Wayne K.J."/>
            <person name="Tettelin H."/>
            <person name="Glass J.I."/>
            <person name="Rusch D."/>
            <person name="Podicherti R."/>
            <person name="Tsui H.-C.T."/>
            <person name="Winkler M.E."/>
        </authorList>
    </citation>
    <scope>NUCLEOTIDE SEQUENCE</scope>
</reference>
<dbReference type="SUPFAM" id="SSF56104">
    <property type="entry name" value="SAICAR synthase-like"/>
    <property type="match status" value="1"/>
</dbReference>
<accession>A0A381XJC8</accession>
<evidence type="ECO:0000256" key="4">
    <source>
        <dbReference type="ARBA" id="ARBA00022741"/>
    </source>
</evidence>
<dbReference type="UniPathway" id="UPA00074">
    <property type="reaction ID" value="UER00131"/>
</dbReference>
<keyword evidence="3" id="KW-0436">Ligase</keyword>
<feature type="non-terminal residue" evidence="8">
    <location>
        <position position="1"/>
    </location>
</feature>
<dbReference type="AlphaFoldDB" id="A0A381XJC8"/>
<gene>
    <name evidence="8" type="ORF">METZ01_LOCUS117728</name>
</gene>
<dbReference type="PANTHER" id="PTHR43700">
    <property type="entry name" value="PHOSPHORIBOSYLAMINOIMIDAZOLE-SUCCINOCARBOXAMIDE SYNTHASE"/>
    <property type="match status" value="1"/>
</dbReference>
<dbReference type="PANTHER" id="PTHR43700:SF1">
    <property type="entry name" value="PHOSPHORIBOSYLAMINOIMIDAZOLE-SUCCINOCARBOXAMIDE SYNTHASE"/>
    <property type="match status" value="1"/>
</dbReference>
<dbReference type="EC" id="6.3.2.6" evidence="2"/>
<evidence type="ECO:0000256" key="3">
    <source>
        <dbReference type="ARBA" id="ARBA00022598"/>
    </source>
</evidence>
<keyword evidence="6" id="KW-0067">ATP-binding</keyword>
<sequence length="97" mass="11423">HTPDSSRYWIADTFEERFANGQEPQNVDKEFLRLWFRDNCDPYNDETLPDAPDELVVELARRYLYLYEKITGGNFPFPAVGEPVEERMAKNLSNYLS</sequence>
<dbReference type="GO" id="GO:0005524">
    <property type="term" value="F:ATP binding"/>
    <property type="evidence" value="ECO:0007669"/>
    <property type="project" value="UniProtKB-KW"/>
</dbReference>
<comment type="pathway">
    <text evidence="1">Purine metabolism; IMP biosynthesis via de novo pathway; 5-amino-1-(5-phospho-D-ribosyl)imidazole-4-carboxamide from 5-amino-1-(5-phospho-D-ribosyl)imidazole-4-carboxylate: step 1/2.</text>
</comment>
<dbReference type="InterPro" id="IPR028923">
    <property type="entry name" value="SAICAR_synt/ADE2_N"/>
</dbReference>
<name>A0A381XJC8_9ZZZZ</name>
<evidence type="ECO:0000259" key="7">
    <source>
        <dbReference type="Pfam" id="PF01259"/>
    </source>
</evidence>
<dbReference type="GO" id="GO:0006189">
    <property type="term" value="P:'de novo' IMP biosynthetic process"/>
    <property type="evidence" value="ECO:0007669"/>
    <property type="project" value="UniProtKB-UniPathway"/>
</dbReference>
<organism evidence="8">
    <name type="scientific">marine metagenome</name>
    <dbReference type="NCBI Taxonomy" id="408172"/>
    <lineage>
        <taxon>unclassified sequences</taxon>
        <taxon>metagenomes</taxon>
        <taxon>ecological metagenomes</taxon>
    </lineage>
</organism>
<evidence type="ECO:0000256" key="5">
    <source>
        <dbReference type="ARBA" id="ARBA00022755"/>
    </source>
</evidence>
<dbReference type="Pfam" id="PF01259">
    <property type="entry name" value="SAICAR_synt"/>
    <property type="match status" value="1"/>
</dbReference>
<keyword evidence="4" id="KW-0547">Nucleotide-binding</keyword>
<protein>
    <recommendedName>
        <fullName evidence="2">phosphoribosylaminoimidazolesuccinocarboxamide synthase</fullName>
        <ecNumber evidence="2">6.3.2.6</ecNumber>
    </recommendedName>
</protein>
<dbReference type="EMBL" id="UINC01015399">
    <property type="protein sequence ID" value="SVA64874.1"/>
    <property type="molecule type" value="Genomic_DNA"/>
</dbReference>
<dbReference type="GO" id="GO:0004639">
    <property type="term" value="F:phosphoribosylaminoimidazolesuccinocarboxamide synthase activity"/>
    <property type="evidence" value="ECO:0007669"/>
    <property type="project" value="UniProtKB-EC"/>
</dbReference>
<feature type="domain" description="SAICAR synthetase/ADE2 N-terminal" evidence="7">
    <location>
        <begin position="2"/>
        <end position="46"/>
    </location>
</feature>
<evidence type="ECO:0000256" key="2">
    <source>
        <dbReference type="ARBA" id="ARBA00012217"/>
    </source>
</evidence>
<evidence type="ECO:0000313" key="8">
    <source>
        <dbReference type="EMBL" id="SVA64874.1"/>
    </source>
</evidence>
<dbReference type="GO" id="GO:0009570">
    <property type="term" value="C:chloroplast stroma"/>
    <property type="evidence" value="ECO:0007669"/>
    <property type="project" value="TreeGrafter"/>
</dbReference>
<evidence type="ECO:0000256" key="1">
    <source>
        <dbReference type="ARBA" id="ARBA00004672"/>
    </source>
</evidence>
<keyword evidence="5" id="KW-0658">Purine biosynthesis</keyword>
<proteinExistence type="predicted"/>
<evidence type="ECO:0000256" key="6">
    <source>
        <dbReference type="ARBA" id="ARBA00022840"/>
    </source>
</evidence>